<feature type="domain" description="Wall-associated receptor kinase galacturonan-binding" evidence="11">
    <location>
        <begin position="41"/>
        <end position="100"/>
    </location>
</feature>
<dbReference type="Pfam" id="PF14380">
    <property type="entry name" value="WAK_assoc"/>
    <property type="match status" value="1"/>
</dbReference>
<comment type="catalytic activity">
    <reaction evidence="9">
        <text>L-seryl-[protein] + ATP = O-phospho-L-seryl-[protein] + ADP + H(+)</text>
        <dbReference type="Rhea" id="RHEA:17989"/>
        <dbReference type="Rhea" id="RHEA-COMP:9863"/>
        <dbReference type="Rhea" id="RHEA-COMP:11604"/>
        <dbReference type="ChEBI" id="CHEBI:15378"/>
        <dbReference type="ChEBI" id="CHEBI:29999"/>
        <dbReference type="ChEBI" id="CHEBI:30616"/>
        <dbReference type="ChEBI" id="CHEBI:83421"/>
        <dbReference type="ChEBI" id="CHEBI:456216"/>
        <dbReference type="EC" id="2.7.11.1"/>
    </reaction>
</comment>
<evidence type="ECO:0000256" key="1">
    <source>
        <dbReference type="ARBA" id="ARBA00004167"/>
    </source>
</evidence>
<dbReference type="Proteomes" id="UP001054252">
    <property type="component" value="Unassembled WGS sequence"/>
</dbReference>
<evidence type="ECO:0000256" key="10">
    <source>
        <dbReference type="SAM" id="SignalP"/>
    </source>
</evidence>
<feature type="chain" id="PRO_5043876372" description="non-specific serine/threonine protein kinase" evidence="10">
    <location>
        <begin position="29"/>
        <end position="236"/>
    </location>
</feature>
<dbReference type="GO" id="GO:0030247">
    <property type="term" value="F:polysaccharide binding"/>
    <property type="evidence" value="ECO:0007669"/>
    <property type="project" value="InterPro"/>
</dbReference>
<evidence type="ECO:0000313" key="14">
    <source>
        <dbReference type="Proteomes" id="UP001054252"/>
    </source>
</evidence>
<evidence type="ECO:0000256" key="6">
    <source>
        <dbReference type="ARBA" id="ARBA00023136"/>
    </source>
</evidence>
<dbReference type="Pfam" id="PF13947">
    <property type="entry name" value="GUB_WAK_bind"/>
    <property type="match status" value="1"/>
</dbReference>
<dbReference type="GO" id="GO:0004674">
    <property type="term" value="F:protein serine/threonine kinase activity"/>
    <property type="evidence" value="ECO:0007669"/>
    <property type="project" value="UniProtKB-KW"/>
</dbReference>
<organism evidence="13 14">
    <name type="scientific">Rubroshorea leprosula</name>
    <dbReference type="NCBI Taxonomy" id="152421"/>
    <lineage>
        <taxon>Eukaryota</taxon>
        <taxon>Viridiplantae</taxon>
        <taxon>Streptophyta</taxon>
        <taxon>Embryophyta</taxon>
        <taxon>Tracheophyta</taxon>
        <taxon>Spermatophyta</taxon>
        <taxon>Magnoliopsida</taxon>
        <taxon>eudicotyledons</taxon>
        <taxon>Gunneridae</taxon>
        <taxon>Pentapetalae</taxon>
        <taxon>rosids</taxon>
        <taxon>malvids</taxon>
        <taxon>Malvales</taxon>
        <taxon>Dipterocarpaceae</taxon>
        <taxon>Rubroshorea</taxon>
    </lineage>
</organism>
<comment type="catalytic activity">
    <reaction evidence="8">
        <text>L-threonyl-[protein] + ATP = O-phospho-L-threonyl-[protein] + ADP + H(+)</text>
        <dbReference type="Rhea" id="RHEA:46608"/>
        <dbReference type="Rhea" id="RHEA-COMP:11060"/>
        <dbReference type="Rhea" id="RHEA-COMP:11605"/>
        <dbReference type="ChEBI" id="CHEBI:15378"/>
        <dbReference type="ChEBI" id="CHEBI:30013"/>
        <dbReference type="ChEBI" id="CHEBI:30616"/>
        <dbReference type="ChEBI" id="CHEBI:61977"/>
        <dbReference type="ChEBI" id="CHEBI:456216"/>
        <dbReference type="EC" id="2.7.11.1"/>
    </reaction>
</comment>
<gene>
    <name evidence="13" type="ORF">SLEP1_g50562</name>
</gene>
<dbReference type="AlphaFoldDB" id="A0AAV5M0P4"/>
<dbReference type="EC" id="2.7.11.1" evidence="2"/>
<dbReference type="PANTHER" id="PTHR33138">
    <property type="entry name" value="OS01G0690200 PROTEIN"/>
    <property type="match status" value="1"/>
</dbReference>
<feature type="signal peptide" evidence="10">
    <location>
        <begin position="1"/>
        <end position="28"/>
    </location>
</feature>
<keyword evidence="3" id="KW-0812">Transmembrane</keyword>
<keyword evidence="6" id="KW-0472">Membrane</keyword>
<keyword evidence="7" id="KW-0325">Glycoprotein</keyword>
<sequence length="236" mass="26577">MMINTKACFSKTTLLLLLLVLFPSTTRGVDERFSSSSSSFKCGTLSSIGYPFWKNDQPDYCGHPDFLREDCKQEDITITILFQKYHVLYINQDTQILKIAWMDFSKSICPGIFLNASMDSGLFSYTLNDENATILYDCAATSDHNKQSKDQFRCPVYKILRDAYFVSPNAGLGNEVFRRACNISVVIPVMEMAVKRFVNHGLSVGEVVNQGFEVEWNVEAEHCRSCLKAGGNCGFC</sequence>
<evidence type="ECO:0000259" key="12">
    <source>
        <dbReference type="Pfam" id="PF14380"/>
    </source>
</evidence>
<evidence type="ECO:0000259" key="11">
    <source>
        <dbReference type="Pfam" id="PF13947"/>
    </source>
</evidence>
<evidence type="ECO:0000256" key="5">
    <source>
        <dbReference type="ARBA" id="ARBA00022989"/>
    </source>
</evidence>
<comment type="subcellular location">
    <subcellularLocation>
        <location evidence="1">Membrane</location>
        <topology evidence="1">Single-pass membrane protein</topology>
    </subcellularLocation>
</comment>
<dbReference type="InterPro" id="IPR025287">
    <property type="entry name" value="WAK_GUB"/>
</dbReference>
<evidence type="ECO:0000256" key="8">
    <source>
        <dbReference type="ARBA" id="ARBA00047899"/>
    </source>
</evidence>
<accession>A0AAV5M0P4</accession>
<feature type="domain" description="Wall-associated receptor kinase C-terminal" evidence="12">
    <location>
        <begin position="175"/>
        <end position="235"/>
    </location>
</feature>
<protein>
    <recommendedName>
        <fullName evidence="2">non-specific serine/threonine protein kinase</fullName>
        <ecNumber evidence="2">2.7.11.1</ecNumber>
    </recommendedName>
</protein>
<dbReference type="EMBL" id="BPVZ01000167">
    <property type="protein sequence ID" value="GKV43246.1"/>
    <property type="molecule type" value="Genomic_DNA"/>
</dbReference>
<keyword evidence="14" id="KW-1185">Reference proteome</keyword>
<dbReference type="PANTHER" id="PTHR33138:SF54">
    <property type="entry name" value="OS01G0690900 PROTEIN"/>
    <property type="match status" value="1"/>
</dbReference>
<proteinExistence type="predicted"/>
<evidence type="ECO:0000256" key="3">
    <source>
        <dbReference type="ARBA" id="ARBA00022692"/>
    </source>
</evidence>
<dbReference type="GO" id="GO:0016020">
    <property type="term" value="C:membrane"/>
    <property type="evidence" value="ECO:0007669"/>
    <property type="project" value="UniProtKB-SubCell"/>
</dbReference>
<evidence type="ECO:0000256" key="2">
    <source>
        <dbReference type="ARBA" id="ARBA00012513"/>
    </source>
</evidence>
<comment type="caution">
    <text evidence="13">The sequence shown here is derived from an EMBL/GenBank/DDBJ whole genome shotgun (WGS) entry which is preliminary data.</text>
</comment>
<name>A0AAV5M0P4_9ROSI</name>
<evidence type="ECO:0000256" key="7">
    <source>
        <dbReference type="ARBA" id="ARBA00023180"/>
    </source>
</evidence>
<reference evidence="13 14" key="1">
    <citation type="journal article" date="2021" name="Commun. Biol.">
        <title>The genome of Shorea leprosula (Dipterocarpaceae) highlights the ecological relevance of drought in aseasonal tropical rainforests.</title>
        <authorList>
            <person name="Ng K.K.S."/>
            <person name="Kobayashi M.J."/>
            <person name="Fawcett J.A."/>
            <person name="Hatakeyama M."/>
            <person name="Paape T."/>
            <person name="Ng C.H."/>
            <person name="Ang C.C."/>
            <person name="Tnah L.H."/>
            <person name="Lee C.T."/>
            <person name="Nishiyama T."/>
            <person name="Sese J."/>
            <person name="O'Brien M.J."/>
            <person name="Copetti D."/>
            <person name="Mohd Noor M.I."/>
            <person name="Ong R.C."/>
            <person name="Putra M."/>
            <person name="Sireger I.Z."/>
            <person name="Indrioko S."/>
            <person name="Kosugi Y."/>
            <person name="Izuno A."/>
            <person name="Isagi Y."/>
            <person name="Lee S.L."/>
            <person name="Shimizu K.K."/>
        </authorList>
    </citation>
    <scope>NUCLEOTIDE SEQUENCE [LARGE SCALE GENOMIC DNA]</scope>
    <source>
        <strain evidence="13">214</strain>
    </source>
</reference>
<evidence type="ECO:0000313" key="13">
    <source>
        <dbReference type="EMBL" id="GKV43246.1"/>
    </source>
</evidence>
<keyword evidence="5" id="KW-1133">Transmembrane helix</keyword>
<keyword evidence="4 10" id="KW-0732">Signal</keyword>
<dbReference type="InterPro" id="IPR032872">
    <property type="entry name" value="WAK_assoc_C"/>
</dbReference>
<evidence type="ECO:0000256" key="9">
    <source>
        <dbReference type="ARBA" id="ARBA00048679"/>
    </source>
</evidence>
<evidence type="ECO:0000256" key="4">
    <source>
        <dbReference type="ARBA" id="ARBA00022729"/>
    </source>
</evidence>